<dbReference type="Proteomes" id="UP000230922">
    <property type="component" value="Unassembled WGS sequence"/>
</dbReference>
<dbReference type="AlphaFoldDB" id="A0A2H0VE61"/>
<sequence length="64" mass="6849">MRVAIGQIIDGDLVVNYEPADARSPMTGEEDFLFPGSEGGHDDAPQPINQTFPLPPMGGPDGYF</sequence>
<proteinExistence type="predicted"/>
<evidence type="ECO:0000313" key="2">
    <source>
        <dbReference type="EMBL" id="PIR96639.1"/>
    </source>
</evidence>
<evidence type="ECO:0000313" key="3">
    <source>
        <dbReference type="Proteomes" id="UP000230922"/>
    </source>
</evidence>
<evidence type="ECO:0000256" key="1">
    <source>
        <dbReference type="SAM" id="MobiDB-lite"/>
    </source>
</evidence>
<reference evidence="3" key="1">
    <citation type="submission" date="2017-09" db="EMBL/GenBank/DDBJ databases">
        <title>Depth-based differentiation of microbial function through sediment-hosted aquifers and enrichment of novel symbionts in the deep terrestrial subsurface.</title>
        <authorList>
            <person name="Probst A.J."/>
            <person name="Ladd B."/>
            <person name="Jarett J.K."/>
            <person name="Geller-Mcgrath D.E."/>
            <person name="Sieber C.M.K."/>
            <person name="Emerson J.B."/>
            <person name="Anantharaman K."/>
            <person name="Thomas B.C."/>
            <person name="Malmstrom R."/>
            <person name="Stieglmeier M."/>
            <person name="Klingl A."/>
            <person name="Woyke T."/>
            <person name="Ryan C.M."/>
            <person name="Banfield J.F."/>
        </authorList>
    </citation>
    <scope>NUCLEOTIDE SEQUENCE [LARGE SCALE GENOMIC DNA]</scope>
</reference>
<organism evidence="2 3">
    <name type="scientific">Candidatus Doudnabacteria bacterium CG10_big_fil_rev_8_21_14_0_10_42_18</name>
    <dbReference type="NCBI Taxonomy" id="1974552"/>
    <lineage>
        <taxon>Bacteria</taxon>
        <taxon>Candidatus Doudnaibacteriota</taxon>
    </lineage>
</organism>
<dbReference type="EMBL" id="PFAK01000001">
    <property type="protein sequence ID" value="PIR96639.1"/>
    <property type="molecule type" value="Genomic_DNA"/>
</dbReference>
<protein>
    <submittedName>
        <fullName evidence="2">Uncharacterized protein</fullName>
    </submittedName>
</protein>
<feature type="region of interest" description="Disordered" evidence="1">
    <location>
        <begin position="22"/>
        <end position="64"/>
    </location>
</feature>
<accession>A0A2H0VE61</accession>
<gene>
    <name evidence="2" type="ORF">COT92_00080</name>
</gene>
<comment type="caution">
    <text evidence="2">The sequence shown here is derived from an EMBL/GenBank/DDBJ whole genome shotgun (WGS) entry which is preliminary data.</text>
</comment>
<name>A0A2H0VE61_9BACT</name>